<evidence type="ECO:0000256" key="1">
    <source>
        <dbReference type="ARBA" id="ARBA00023002"/>
    </source>
</evidence>
<dbReference type="PANTHER" id="PTHR30096:SF1">
    <property type="entry name" value="AROMATIC RING-OPENING DIOXYGENASE FAMILY PROTEIN (AFU_ORTHOLOGUE AFUA_7G00640)"/>
    <property type="match status" value="1"/>
</dbReference>
<proteinExistence type="predicted"/>
<evidence type="ECO:0000313" key="2">
    <source>
        <dbReference type="EMBL" id="KAL1864814.1"/>
    </source>
</evidence>
<evidence type="ECO:0008006" key="4">
    <source>
        <dbReference type="Google" id="ProtNLM"/>
    </source>
</evidence>
<reference evidence="2 3" key="1">
    <citation type="journal article" date="2024" name="IMA Fungus">
        <title>IMA Genome - F19 : A genome assembly and annotation guide to empower mycologists, including annotated draft genome sequences of Ceratocystis pirilliformis, Diaporthe australafricana, Fusarium ophioides, Paecilomyces lecythidis, and Sporothrix stenoceras.</title>
        <authorList>
            <person name="Aylward J."/>
            <person name="Wilson A.M."/>
            <person name="Visagie C.M."/>
            <person name="Spraker J."/>
            <person name="Barnes I."/>
            <person name="Buitendag C."/>
            <person name="Ceriani C."/>
            <person name="Del Mar Angel L."/>
            <person name="du Plessis D."/>
            <person name="Fuchs T."/>
            <person name="Gasser K."/>
            <person name="Kramer D."/>
            <person name="Li W."/>
            <person name="Munsamy K."/>
            <person name="Piso A."/>
            <person name="Price J.L."/>
            <person name="Sonnekus B."/>
            <person name="Thomas C."/>
            <person name="van der Nest A."/>
            <person name="van Dijk A."/>
            <person name="van Heerden A."/>
            <person name="van Vuuren N."/>
            <person name="Yilmaz N."/>
            <person name="Duong T.A."/>
            <person name="van der Merwe N.A."/>
            <person name="Wingfield M.J."/>
            <person name="Wingfield B.D."/>
        </authorList>
    </citation>
    <scope>NUCLEOTIDE SEQUENCE [LARGE SCALE GENOMIC DNA]</scope>
    <source>
        <strain evidence="2 3">CMW 18167</strain>
    </source>
</reference>
<dbReference type="Proteomes" id="UP001583193">
    <property type="component" value="Unassembled WGS sequence"/>
</dbReference>
<organism evidence="2 3">
    <name type="scientific">Paecilomyces lecythidis</name>
    <dbReference type="NCBI Taxonomy" id="3004212"/>
    <lineage>
        <taxon>Eukaryota</taxon>
        <taxon>Fungi</taxon>
        <taxon>Dikarya</taxon>
        <taxon>Ascomycota</taxon>
        <taxon>Pezizomycotina</taxon>
        <taxon>Eurotiomycetes</taxon>
        <taxon>Eurotiomycetidae</taxon>
        <taxon>Eurotiales</taxon>
        <taxon>Thermoascaceae</taxon>
        <taxon>Paecilomyces</taxon>
    </lineage>
</organism>
<protein>
    <recommendedName>
        <fullName evidence="4">Extradiol ring-cleavage dioxygenase class III enzyme subunit B domain-containing protein</fullName>
    </recommendedName>
</protein>
<dbReference type="CDD" id="cd07363">
    <property type="entry name" value="45_DOPA_Dioxygenase"/>
    <property type="match status" value="1"/>
</dbReference>
<dbReference type="PANTHER" id="PTHR30096">
    <property type="entry name" value="4,5-DOPA DIOXYGENASE EXTRADIOL-LIKE PROTEIN"/>
    <property type="match status" value="1"/>
</dbReference>
<keyword evidence="1" id="KW-0560">Oxidoreductase</keyword>
<accession>A0ABR3WMS6</accession>
<gene>
    <name evidence="2" type="ORF">Plec18167_009646</name>
</gene>
<comment type="caution">
    <text evidence="2">The sequence shown here is derived from an EMBL/GenBank/DDBJ whole genome shotgun (WGS) entry which is preliminary data.</text>
</comment>
<dbReference type="SUPFAM" id="SSF53213">
    <property type="entry name" value="LigB-like"/>
    <property type="match status" value="1"/>
</dbReference>
<name>A0ABR3WMS6_9EURO</name>
<dbReference type="EMBL" id="JAVDPF010000069">
    <property type="protein sequence ID" value="KAL1864814.1"/>
    <property type="molecule type" value="Genomic_DNA"/>
</dbReference>
<keyword evidence="3" id="KW-1185">Reference proteome</keyword>
<dbReference type="Gene3D" id="3.40.830.10">
    <property type="entry name" value="LigB-like"/>
    <property type="match status" value="1"/>
</dbReference>
<evidence type="ECO:0000313" key="3">
    <source>
        <dbReference type="Proteomes" id="UP001583193"/>
    </source>
</evidence>
<sequence>MNARYDPHYHVKIGATLRPLRKENYLIIGSGGAVHNLYRNVWKPMVLYRDSLGQETPPGLWALDFRQATEDAITRNSGPKLRRAMIRLMRHPQYRAAQATDDHFMPALFCAGAAGDWEDSGTTNILGAETWELTNMCNSQYTLGSYASVGKCENVKFMSASA</sequence>
<dbReference type="InterPro" id="IPR014436">
    <property type="entry name" value="Extradiol_dOase_DODA"/>
</dbReference>